<proteinExistence type="predicted"/>
<gene>
    <name evidence="1" type="ORF">VCO01S_35050</name>
</gene>
<sequence>MQKLFILIACMISIALLSALGSLYGLLIYKDRGYDWQWLGFPFLDSGVQITRTKDTHQLLLRKLYPLRSMEVSAYTTMDNSMVLQLTVFTSCDSDVEARLTLNDDKQTTIKLQCASSTELRYLSTEHTLEQVTIELNGRVTTIDFTPWNIAELQKDQFKQLHPEYFERLGEASEYQWSRD</sequence>
<keyword evidence="2" id="KW-1185">Reference proteome</keyword>
<evidence type="ECO:0000313" key="1">
    <source>
        <dbReference type="EMBL" id="GEA62312.1"/>
    </source>
</evidence>
<dbReference type="AlphaFoldDB" id="A0A4Y3IT46"/>
<dbReference type="RefSeq" id="WP_244311456.1">
    <property type="nucleotide sequence ID" value="NZ_BJLH01000019.1"/>
</dbReference>
<reference evidence="1 2" key="1">
    <citation type="submission" date="2019-06" db="EMBL/GenBank/DDBJ databases">
        <title>Whole genome shotgun sequence of Vibrio comitans NBRC 102076.</title>
        <authorList>
            <person name="Hosoyama A."/>
            <person name="Uohara A."/>
            <person name="Ohji S."/>
            <person name="Ichikawa N."/>
        </authorList>
    </citation>
    <scope>NUCLEOTIDE SEQUENCE [LARGE SCALE GENOMIC DNA]</scope>
    <source>
        <strain evidence="1 2">NBRC 102076</strain>
    </source>
</reference>
<name>A0A4Y3IT46_9VIBR</name>
<dbReference type="Proteomes" id="UP000318242">
    <property type="component" value="Unassembled WGS sequence"/>
</dbReference>
<evidence type="ECO:0000313" key="2">
    <source>
        <dbReference type="Proteomes" id="UP000318242"/>
    </source>
</evidence>
<protein>
    <recommendedName>
        <fullName evidence="3">Threonine transporter RhtB</fullName>
    </recommendedName>
</protein>
<comment type="caution">
    <text evidence="1">The sequence shown here is derived from an EMBL/GenBank/DDBJ whole genome shotgun (WGS) entry which is preliminary data.</text>
</comment>
<dbReference type="EMBL" id="BJLH01000019">
    <property type="protein sequence ID" value="GEA62312.1"/>
    <property type="molecule type" value="Genomic_DNA"/>
</dbReference>
<organism evidence="1 2">
    <name type="scientific">Vibrio comitans NBRC 102076</name>
    <dbReference type="NCBI Taxonomy" id="1219078"/>
    <lineage>
        <taxon>Bacteria</taxon>
        <taxon>Pseudomonadati</taxon>
        <taxon>Pseudomonadota</taxon>
        <taxon>Gammaproteobacteria</taxon>
        <taxon>Vibrionales</taxon>
        <taxon>Vibrionaceae</taxon>
        <taxon>Vibrio</taxon>
    </lineage>
</organism>
<accession>A0A4Y3IT46</accession>
<evidence type="ECO:0008006" key="3">
    <source>
        <dbReference type="Google" id="ProtNLM"/>
    </source>
</evidence>